<comment type="caution">
    <text evidence="1">The sequence shown here is derived from an EMBL/GenBank/DDBJ whole genome shotgun (WGS) entry which is preliminary data.</text>
</comment>
<evidence type="ECO:0000313" key="1">
    <source>
        <dbReference type="EMBL" id="TCS34326.1"/>
    </source>
</evidence>
<accession>A0A4R3HTE2</accession>
<dbReference type="PANTHER" id="PTHR30289:SF1">
    <property type="entry name" value="PEBP (PHOSPHATIDYLETHANOLAMINE-BINDING PROTEIN) FAMILY PROTEIN"/>
    <property type="match status" value="1"/>
</dbReference>
<proteinExistence type="predicted"/>
<dbReference type="Gene3D" id="3.90.280.10">
    <property type="entry name" value="PEBP-like"/>
    <property type="match status" value="1"/>
</dbReference>
<dbReference type="AlphaFoldDB" id="A0A4R3HTE2"/>
<protein>
    <recommendedName>
        <fullName evidence="3">PBP family phospholipid-binding protein</fullName>
    </recommendedName>
</protein>
<keyword evidence="2" id="KW-1185">Reference proteome</keyword>
<evidence type="ECO:0000313" key="2">
    <source>
        <dbReference type="Proteomes" id="UP000295382"/>
    </source>
</evidence>
<dbReference type="Pfam" id="PF01161">
    <property type="entry name" value="PBP"/>
    <property type="match status" value="1"/>
</dbReference>
<gene>
    <name evidence="1" type="ORF">EDC30_11319</name>
</gene>
<dbReference type="InterPro" id="IPR005247">
    <property type="entry name" value="YbhB_YbcL/LppC-like"/>
</dbReference>
<dbReference type="EMBL" id="SLZQ01000013">
    <property type="protein sequence ID" value="TCS34326.1"/>
    <property type="molecule type" value="Genomic_DNA"/>
</dbReference>
<dbReference type="InterPro" id="IPR036610">
    <property type="entry name" value="PEBP-like_sf"/>
</dbReference>
<dbReference type="InterPro" id="IPR008914">
    <property type="entry name" value="PEBP"/>
</dbReference>
<dbReference type="NCBIfam" id="TIGR00481">
    <property type="entry name" value="YbhB/YbcL family Raf kinase inhibitor-like protein"/>
    <property type="match status" value="1"/>
</dbReference>
<organism evidence="1 2">
    <name type="scientific">Paucimonas lemoignei</name>
    <name type="common">Pseudomonas lemoignei</name>
    <dbReference type="NCBI Taxonomy" id="29443"/>
    <lineage>
        <taxon>Bacteria</taxon>
        <taxon>Pseudomonadati</taxon>
        <taxon>Pseudomonadota</taxon>
        <taxon>Betaproteobacteria</taxon>
        <taxon>Burkholderiales</taxon>
        <taxon>Burkholderiaceae</taxon>
        <taxon>Paucimonas</taxon>
    </lineage>
</organism>
<dbReference type="Proteomes" id="UP000295382">
    <property type="component" value="Unassembled WGS sequence"/>
</dbReference>
<dbReference type="PANTHER" id="PTHR30289">
    <property type="entry name" value="UNCHARACTERIZED PROTEIN YBCL-RELATED"/>
    <property type="match status" value="1"/>
</dbReference>
<sequence length="216" mass="23860">MRLWSDSFRDGMPIPPEFSLCAIDPIKRVAFSDNKNPSLTWSDVPSSTRSFALICYDESAPSVADDVNQDGKRVRKVLPRAEFFHWVLIDMPPDMHAIGAGQFSATLTARGKPGPEVPGAPPMRHGVNDYTQWFKGDPDMEGSYCGYDGPCPPWNDDLVHRYIFTLYALDVDRLPVEGKFTGQQARAAMQGHILAEARLTGTYTLDPGLGAHSQSS</sequence>
<dbReference type="CDD" id="cd00865">
    <property type="entry name" value="PEBP_bact_arch"/>
    <property type="match status" value="1"/>
</dbReference>
<evidence type="ECO:0008006" key="3">
    <source>
        <dbReference type="Google" id="ProtNLM"/>
    </source>
</evidence>
<dbReference type="RefSeq" id="WP_132259902.1">
    <property type="nucleotide sequence ID" value="NZ_SLZQ01000013.1"/>
</dbReference>
<dbReference type="OrthoDB" id="9797506at2"/>
<reference evidence="1 2" key="1">
    <citation type="submission" date="2019-03" db="EMBL/GenBank/DDBJ databases">
        <title>Genomic Encyclopedia of Type Strains, Phase IV (KMG-IV): sequencing the most valuable type-strain genomes for metagenomic binning, comparative biology and taxonomic classification.</title>
        <authorList>
            <person name="Goeker M."/>
        </authorList>
    </citation>
    <scope>NUCLEOTIDE SEQUENCE [LARGE SCALE GENOMIC DNA]</scope>
    <source>
        <strain evidence="1 2">DSM 7445</strain>
    </source>
</reference>
<dbReference type="SUPFAM" id="SSF49777">
    <property type="entry name" value="PEBP-like"/>
    <property type="match status" value="1"/>
</dbReference>
<name>A0A4R3HTE2_PAULE</name>